<accession>A0A8I1A396</accession>
<proteinExistence type="predicted"/>
<dbReference type="RefSeq" id="WP_197941936.1">
    <property type="nucleotide sequence ID" value="NZ_JAECSB010000085.1"/>
</dbReference>
<dbReference type="Proteomes" id="UP000627573">
    <property type="component" value="Unassembled WGS sequence"/>
</dbReference>
<evidence type="ECO:0000313" key="2">
    <source>
        <dbReference type="Proteomes" id="UP000627573"/>
    </source>
</evidence>
<dbReference type="AlphaFoldDB" id="A0A8I1A396"/>
<gene>
    <name evidence="1" type="ORF">I3517_27330</name>
</gene>
<protein>
    <submittedName>
        <fullName evidence="1">Uncharacterized protein</fullName>
    </submittedName>
</protein>
<organism evidence="1 2">
    <name type="scientific">Rhodococcus erythropolis</name>
    <name type="common">Arthrobacter picolinophilus</name>
    <dbReference type="NCBI Taxonomy" id="1833"/>
    <lineage>
        <taxon>Bacteria</taxon>
        <taxon>Bacillati</taxon>
        <taxon>Actinomycetota</taxon>
        <taxon>Actinomycetes</taxon>
        <taxon>Mycobacteriales</taxon>
        <taxon>Nocardiaceae</taxon>
        <taxon>Rhodococcus</taxon>
        <taxon>Rhodococcus erythropolis group</taxon>
    </lineage>
</organism>
<sequence>MPPTHPSQADVAAAYRTLITHETEPKEQDFYRARLQRLELTTEPECEFDCRSRLAAAGVGVYCPQCSARCADTDLATNLAKAIRAAWVDRLDWDELAQGALGFLTSTGRLIPAGGRGLEFSEVEALRSAWEELKDYRVDGYARPHVNQIVKVVGALFPATEPAKEADEEAVGDPLQAWKEFLKPKPIGWYRTMELDFAAKHFGFPSNPVFEDRYTAPDGGKWQWTDELQWELRCYPPAPAVPAGEETKAELCAGGEGMHPCILPASHSGVHADREGLMWNNPASSPVVPAPAETGPKTWCAITGADSNPGGEHAYVTVRVPKDFVSGQSMADLAGAGKSRELARLLAPFVAAEEG</sequence>
<name>A0A8I1A396_RHOER</name>
<evidence type="ECO:0000313" key="1">
    <source>
        <dbReference type="EMBL" id="MBH5146321.1"/>
    </source>
</evidence>
<reference evidence="1 2" key="1">
    <citation type="submission" date="2020-12" db="EMBL/GenBank/DDBJ databases">
        <title>Draft genome sequence of furan degrading bacterial strain FUR100.</title>
        <authorList>
            <person name="Woiski C."/>
        </authorList>
    </citation>
    <scope>NUCLEOTIDE SEQUENCE [LARGE SCALE GENOMIC DNA]</scope>
    <source>
        <strain evidence="1 2">FUR100</strain>
    </source>
</reference>
<keyword evidence="2" id="KW-1185">Reference proteome</keyword>
<dbReference type="EMBL" id="JAECSB010000085">
    <property type="protein sequence ID" value="MBH5146321.1"/>
    <property type="molecule type" value="Genomic_DNA"/>
</dbReference>
<comment type="caution">
    <text evidence="1">The sequence shown here is derived from an EMBL/GenBank/DDBJ whole genome shotgun (WGS) entry which is preliminary data.</text>
</comment>